<dbReference type="SUPFAM" id="SSF48452">
    <property type="entry name" value="TPR-like"/>
    <property type="match status" value="1"/>
</dbReference>
<dbReference type="Pfam" id="PF01381">
    <property type="entry name" value="HTH_3"/>
    <property type="match status" value="1"/>
</dbReference>
<proteinExistence type="predicted"/>
<dbReference type="PROSITE" id="PS50943">
    <property type="entry name" value="HTH_CROC1"/>
    <property type="match status" value="1"/>
</dbReference>
<dbReference type="Gene3D" id="1.10.260.40">
    <property type="entry name" value="lambda repressor-like DNA-binding domains"/>
    <property type="match status" value="1"/>
</dbReference>
<name>A0ABM8YP70_9BACI</name>
<dbReference type="Gene3D" id="1.25.40.10">
    <property type="entry name" value="Tetratricopeptide repeat domain"/>
    <property type="match status" value="1"/>
</dbReference>
<dbReference type="RefSeq" id="WP_230501683.1">
    <property type="nucleotide sequence ID" value="NZ_CAKJTJ010000013.1"/>
</dbReference>
<dbReference type="InterPro" id="IPR011990">
    <property type="entry name" value="TPR-like_helical_dom_sf"/>
</dbReference>
<evidence type="ECO:0000313" key="4">
    <source>
        <dbReference type="Proteomes" id="UP000789833"/>
    </source>
</evidence>
<dbReference type="SMART" id="SM00530">
    <property type="entry name" value="HTH_XRE"/>
    <property type="match status" value="1"/>
</dbReference>
<dbReference type="PANTHER" id="PTHR46797">
    <property type="entry name" value="HTH-TYPE TRANSCRIPTIONAL REGULATOR"/>
    <property type="match status" value="1"/>
</dbReference>
<evidence type="ECO:0000313" key="3">
    <source>
        <dbReference type="EMBL" id="CAG9621789.1"/>
    </source>
</evidence>
<sequence length="433" mass="52053">MLNLDQPSAKTTNMDIGSKIKFFRIQKNLKQDELAKGIISVSYLSKIENNQTSPSEEVLKLLCERLDVSLIEQQDDLIFQEIMDWYKLMVSNKKEEIEYKYEELSKRIQSANTKTYMYFVLFELRYHLYFRNTNQAKVLIEKLEQFMDIFDIQMHYYFQKFYSIYEYRLTNFVQALKHLKTAEKLLQRNSNFEKSEEADLYYMFGLTYSQLMIVPLSITYTTKALHEFQATYEFKRSAECQILLGISYRRIGEYDRSEESYLLAQKVSESLNNTYLKSLIHHNLGKLYSIQGLHTEAIIQFKNSYELKDENKPLRKLNSIYCILLEYDKLGEVAQCKKWLQVGKQILEHHQGALEYQYYFSMHESILAGDFERFDEIFQEQAMPYFLEKEHQEPLILYAERLAQYFEKTFKYKKASQYYSICYREIKKQTFLR</sequence>
<dbReference type="SMART" id="SM00028">
    <property type="entry name" value="TPR"/>
    <property type="match status" value="3"/>
</dbReference>
<dbReference type="Proteomes" id="UP000789833">
    <property type="component" value="Unassembled WGS sequence"/>
</dbReference>
<dbReference type="InterPro" id="IPR001387">
    <property type="entry name" value="Cro/C1-type_HTH"/>
</dbReference>
<gene>
    <name evidence="3" type="primary">nprA</name>
    <name evidence="3" type="ORF">BACCIP111883_02562</name>
</gene>
<comment type="caution">
    <text evidence="3">The sequence shown here is derived from an EMBL/GenBank/DDBJ whole genome shotgun (WGS) entry which is preliminary data.</text>
</comment>
<organism evidence="3 4">
    <name type="scientific">Sutcliffiella rhizosphaerae</name>
    <dbReference type="NCBI Taxonomy" id="2880967"/>
    <lineage>
        <taxon>Bacteria</taxon>
        <taxon>Bacillati</taxon>
        <taxon>Bacillota</taxon>
        <taxon>Bacilli</taxon>
        <taxon>Bacillales</taxon>
        <taxon>Bacillaceae</taxon>
        <taxon>Sutcliffiella</taxon>
    </lineage>
</organism>
<dbReference type="PANTHER" id="PTHR46797:SF1">
    <property type="entry name" value="METHYLPHOSPHONATE SYNTHASE"/>
    <property type="match status" value="1"/>
</dbReference>
<accession>A0ABM8YP70</accession>
<evidence type="ECO:0000259" key="2">
    <source>
        <dbReference type="PROSITE" id="PS50943"/>
    </source>
</evidence>
<evidence type="ECO:0000256" key="1">
    <source>
        <dbReference type="ARBA" id="ARBA00023125"/>
    </source>
</evidence>
<dbReference type="InterPro" id="IPR050807">
    <property type="entry name" value="TransReg_Diox_bact_type"/>
</dbReference>
<dbReference type="CDD" id="cd00093">
    <property type="entry name" value="HTH_XRE"/>
    <property type="match status" value="1"/>
</dbReference>
<protein>
    <submittedName>
        <fullName evidence="3">Transcriptional activator NprA</fullName>
    </submittedName>
</protein>
<feature type="domain" description="HTH cro/C1-type" evidence="2">
    <location>
        <begin position="20"/>
        <end position="73"/>
    </location>
</feature>
<dbReference type="InterPro" id="IPR010982">
    <property type="entry name" value="Lambda_DNA-bd_dom_sf"/>
</dbReference>
<dbReference type="SUPFAM" id="SSF47413">
    <property type="entry name" value="lambda repressor-like DNA-binding domains"/>
    <property type="match status" value="1"/>
</dbReference>
<dbReference type="EMBL" id="CAKJTJ010000013">
    <property type="protein sequence ID" value="CAG9621789.1"/>
    <property type="molecule type" value="Genomic_DNA"/>
</dbReference>
<dbReference type="InterPro" id="IPR019734">
    <property type="entry name" value="TPR_rpt"/>
</dbReference>
<reference evidence="3 4" key="1">
    <citation type="submission" date="2021-10" db="EMBL/GenBank/DDBJ databases">
        <authorList>
            <person name="Criscuolo A."/>
        </authorList>
    </citation>
    <scope>NUCLEOTIDE SEQUENCE [LARGE SCALE GENOMIC DNA]</scope>
    <source>
        <strain evidence="4">CIP 111883</strain>
    </source>
</reference>
<keyword evidence="1" id="KW-0238">DNA-binding</keyword>
<keyword evidence="4" id="KW-1185">Reference proteome</keyword>